<evidence type="ECO:0000256" key="2">
    <source>
        <dbReference type="SAM" id="Phobius"/>
    </source>
</evidence>
<keyword evidence="2" id="KW-0472">Membrane</keyword>
<sequence length="212" mass="22967">MMSARWRTRRLGFALGNDRAYGGFMKRKLFVVGIGVSIGYLLGSHAGRERYDWMKAQAIRLWENPRVAKTRLDVESYARQQAPIIRDRAEAAAKAAPGIAHDVTVKVADTAKDVADKTVFTAKNIADKTAKTARDVADRTATVAVDVADATATAAVDVADMTVRTARDVAEKANDVATDLKERGETAVDTAVTTAGEAREQALDVVDDDDER</sequence>
<gene>
    <name evidence="3" type="ORF">SAMN06296378_2169</name>
</gene>
<keyword evidence="2" id="KW-1133">Transmembrane helix</keyword>
<name>A0A2C8ZWG9_9MICO</name>
<dbReference type="AlphaFoldDB" id="A0A2C8ZWG9"/>
<feature type="transmembrane region" description="Helical" evidence="2">
    <location>
        <begin position="29"/>
        <end position="47"/>
    </location>
</feature>
<evidence type="ECO:0000256" key="1">
    <source>
        <dbReference type="SAM" id="MobiDB-lite"/>
    </source>
</evidence>
<dbReference type="EMBL" id="OCST01000004">
    <property type="protein sequence ID" value="SOE70206.1"/>
    <property type="molecule type" value="Genomic_DNA"/>
</dbReference>
<keyword evidence="4" id="KW-1185">Reference proteome</keyword>
<dbReference type="Proteomes" id="UP000219440">
    <property type="component" value="Unassembled WGS sequence"/>
</dbReference>
<reference evidence="3 4" key="1">
    <citation type="submission" date="2017-09" db="EMBL/GenBank/DDBJ databases">
        <authorList>
            <person name="Ehlers B."/>
            <person name="Leendertz F.H."/>
        </authorList>
    </citation>
    <scope>NUCLEOTIDE SEQUENCE [LARGE SCALE GENOMIC DNA]</scope>
    <source>
        <strain evidence="3 4">CGMCC 1.05381</strain>
    </source>
</reference>
<accession>A0A2C8ZWG9</accession>
<organism evidence="3 4">
    <name type="scientific">Salinibacterium xinjiangense</name>
    <dbReference type="NCBI Taxonomy" id="386302"/>
    <lineage>
        <taxon>Bacteria</taxon>
        <taxon>Bacillati</taxon>
        <taxon>Actinomycetota</taxon>
        <taxon>Actinomycetes</taxon>
        <taxon>Micrococcales</taxon>
        <taxon>Microbacteriaceae</taxon>
        <taxon>Salinibacterium</taxon>
    </lineage>
</organism>
<evidence type="ECO:0000313" key="3">
    <source>
        <dbReference type="EMBL" id="SOE70206.1"/>
    </source>
</evidence>
<proteinExistence type="predicted"/>
<feature type="region of interest" description="Disordered" evidence="1">
    <location>
        <begin position="187"/>
        <end position="212"/>
    </location>
</feature>
<evidence type="ECO:0000313" key="4">
    <source>
        <dbReference type="Proteomes" id="UP000219440"/>
    </source>
</evidence>
<keyword evidence="2" id="KW-0812">Transmembrane</keyword>
<protein>
    <submittedName>
        <fullName evidence="3">Uncharacterized protein</fullName>
    </submittedName>
</protein>